<reference evidence="2 3" key="1">
    <citation type="submission" date="2016-07" db="EMBL/GenBank/DDBJ databases">
        <title>Genome and transcriptome analysis of iron-reducing fermentative bacteria Anoxybacter fermentans.</title>
        <authorList>
            <person name="Zeng X."/>
            <person name="Shao Z."/>
        </authorList>
    </citation>
    <scope>NUCLEOTIDE SEQUENCE [LARGE SCALE GENOMIC DNA]</scope>
    <source>
        <strain evidence="2 3">DY22613</strain>
    </source>
</reference>
<feature type="transmembrane region" description="Helical" evidence="1">
    <location>
        <begin position="99"/>
        <end position="125"/>
    </location>
</feature>
<dbReference type="RefSeq" id="WP_127017574.1">
    <property type="nucleotide sequence ID" value="NZ_CP016379.1"/>
</dbReference>
<proteinExistence type="predicted"/>
<evidence type="ECO:0000313" key="2">
    <source>
        <dbReference type="EMBL" id="AZR74217.1"/>
    </source>
</evidence>
<protein>
    <submittedName>
        <fullName evidence="2">Tryptophan transporter</fullName>
    </submittedName>
</protein>
<feature type="transmembrane region" description="Helical" evidence="1">
    <location>
        <begin position="131"/>
        <end position="158"/>
    </location>
</feature>
<keyword evidence="1" id="KW-0812">Transmembrane</keyword>
<accession>A0A3Q9HSC5</accession>
<dbReference type="Pfam" id="PF17099">
    <property type="entry name" value="TrpP"/>
    <property type="match status" value="1"/>
</dbReference>
<feature type="transmembrane region" description="Helical" evidence="1">
    <location>
        <begin position="6"/>
        <end position="28"/>
    </location>
</feature>
<dbReference type="AlphaFoldDB" id="A0A3Q9HSC5"/>
<dbReference type="Proteomes" id="UP000267250">
    <property type="component" value="Chromosome"/>
</dbReference>
<dbReference type="OrthoDB" id="2243651at2"/>
<keyword evidence="1" id="KW-1133">Transmembrane helix</keyword>
<keyword evidence="1" id="KW-0472">Membrane</keyword>
<sequence length="168" mass="18277">MKIKTLTEISLLLAIGFVLHTLFPPIIFGMKPDFSLAMLFSIIIIKRDFKLALIAGLITGIFTALTTSFPGGQIANIVDKIITTIIMTVIILKMNRENFILVGLFNFIGTIISGVTFLGTAAIIFGLPGPMLTLILTVVLPTALINTLTGIILYSSIVQSKRLIRQTK</sequence>
<name>A0A3Q9HSC5_9FIRM</name>
<dbReference type="KEGG" id="aft:BBF96_12900"/>
<evidence type="ECO:0000256" key="1">
    <source>
        <dbReference type="SAM" id="Phobius"/>
    </source>
</evidence>
<feature type="transmembrane region" description="Helical" evidence="1">
    <location>
        <begin position="49"/>
        <end position="68"/>
    </location>
</feature>
<dbReference type="EMBL" id="CP016379">
    <property type="protein sequence ID" value="AZR74217.1"/>
    <property type="molecule type" value="Genomic_DNA"/>
</dbReference>
<gene>
    <name evidence="2" type="ORF">BBF96_12900</name>
</gene>
<organism evidence="2 3">
    <name type="scientific">Anoxybacter fermentans</name>
    <dbReference type="NCBI Taxonomy" id="1323375"/>
    <lineage>
        <taxon>Bacteria</taxon>
        <taxon>Bacillati</taxon>
        <taxon>Bacillota</taxon>
        <taxon>Clostridia</taxon>
        <taxon>Halanaerobiales</taxon>
        <taxon>Anoxybacter</taxon>
    </lineage>
</organism>
<keyword evidence="3" id="KW-1185">Reference proteome</keyword>
<evidence type="ECO:0000313" key="3">
    <source>
        <dbReference type="Proteomes" id="UP000267250"/>
    </source>
</evidence>
<dbReference type="InterPro" id="IPR031360">
    <property type="entry name" value="TrpP"/>
</dbReference>